<dbReference type="EMBL" id="BNBC01000033">
    <property type="protein sequence ID" value="GHE95468.1"/>
    <property type="molecule type" value="Genomic_DNA"/>
</dbReference>
<evidence type="ECO:0000256" key="1">
    <source>
        <dbReference type="SAM" id="MobiDB-lite"/>
    </source>
</evidence>
<gene>
    <name evidence="2" type="ORF">GCM10014715_59780</name>
</gene>
<feature type="region of interest" description="Disordered" evidence="1">
    <location>
        <begin position="1"/>
        <end position="70"/>
    </location>
</feature>
<organism evidence="2 3">
    <name type="scientific">Streptomyces spiralis</name>
    <dbReference type="NCBI Taxonomy" id="66376"/>
    <lineage>
        <taxon>Bacteria</taxon>
        <taxon>Bacillati</taxon>
        <taxon>Actinomycetota</taxon>
        <taxon>Actinomycetes</taxon>
        <taxon>Kitasatosporales</taxon>
        <taxon>Streptomycetaceae</taxon>
        <taxon>Streptomyces</taxon>
    </lineage>
</organism>
<reference evidence="2" key="2">
    <citation type="submission" date="2020-09" db="EMBL/GenBank/DDBJ databases">
        <authorList>
            <person name="Sun Q."/>
            <person name="Ohkuma M."/>
        </authorList>
    </citation>
    <scope>NUCLEOTIDE SEQUENCE</scope>
    <source>
        <strain evidence="2">JCM 3302</strain>
    </source>
</reference>
<feature type="compositionally biased region" description="Basic and acidic residues" evidence="1">
    <location>
        <begin position="30"/>
        <end position="43"/>
    </location>
</feature>
<proteinExistence type="predicted"/>
<dbReference type="Proteomes" id="UP000641386">
    <property type="component" value="Unassembled WGS sequence"/>
</dbReference>
<name>A0A919AB01_9ACTN</name>
<evidence type="ECO:0000313" key="3">
    <source>
        <dbReference type="Proteomes" id="UP000641386"/>
    </source>
</evidence>
<accession>A0A919AB01</accession>
<reference evidence="2" key="1">
    <citation type="journal article" date="2014" name="Int. J. Syst. Evol. Microbiol.">
        <title>Complete genome sequence of Corynebacterium casei LMG S-19264T (=DSM 44701T), isolated from a smear-ripened cheese.</title>
        <authorList>
            <consortium name="US DOE Joint Genome Institute (JGI-PGF)"/>
            <person name="Walter F."/>
            <person name="Albersmeier A."/>
            <person name="Kalinowski J."/>
            <person name="Ruckert C."/>
        </authorList>
    </citation>
    <scope>NUCLEOTIDE SEQUENCE</scope>
    <source>
        <strain evidence="2">JCM 3302</strain>
    </source>
</reference>
<keyword evidence="3" id="KW-1185">Reference proteome</keyword>
<protein>
    <submittedName>
        <fullName evidence="2">Uncharacterized protein</fullName>
    </submittedName>
</protein>
<comment type="caution">
    <text evidence="2">The sequence shown here is derived from an EMBL/GenBank/DDBJ whole genome shotgun (WGS) entry which is preliminary data.</text>
</comment>
<sequence length="70" mass="7393">MAAPVPRFGYGEPHRRAAITADAEPSGTRHPGEPRVHFPDDQHPQAAVRGAEPRGTEEPLMAAAKSGRAG</sequence>
<dbReference type="AlphaFoldDB" id="A0A919AB01"/>
<evidence type="ECO:0000313" key="2">
    <source>
        <dbReference type="EMBL" id="GHE95468.1"/>
    </source>
</evidence>